<dbReference type="AlphaFoldDB" id="A0A453DJN1"/>
<reference evidence="3" key="2">
    <citation type="journal article" date="2017" name="Nat. Plants">
        <title>The Aegilops tauschii genome reveals multiple impacts of transposons.</title>
        <authorList>
            <person name="Zhao G."/>
            <person name="Zou C."/>
            <person name="Li K."/>
            <person name="Wang K."/>
            <person name="Li T."/>
            <person name="Gao L."/>
            <person name="Zhang X."/>
            <person name="Wang H."/>
            <person name="Yang Z."/>
            <person name="Liu X."/>
            <person name="Jiang W."/>
            <person name="Mao L."/>
            <person name="Kong X."/>
            <person name="Jiao Y."/>
            <person name="Jia J."/>
        </authorList>
    </citation>
    <scope>NUCLEOTIDE SEQUENCE [LARGE SCALE GENOMIC DNA]</scope>
    <source>
        <strain evidence="3">cv. AL8/78</strain>
    </source>
</reference>
<dbReference type="STRING" id="200361.A0A453DJN1"/>
<dbReference type="Proteomes" id="UP000015105">
    <property type="component" value="Chromosome 2D"/>
</dbReference>
<evidence type="ECO:0000313" key="2">
    <source>
        <dbReference type="EnsemblPlants" id="AET2Gv21273400.1"/>
    </source>
</evidence>
<evidence type="ECO:0000259" key="1">
    <source>
        <dbReference type="Pfam" id="PF05699"/>
    </source>
</evidence>
<dbReference type="Pfam" id="PF05699">
    <property type="entry name" value="Dimer_Tnp_hAT"/>
    <property type="match status" value="1"/>
</dbReference>
<proteinExistence type="predicted"/>
<reference evidence="3" key="1">
    <citation type="journal article" date="2014" name="Science">
        <title>Ancient hybridizations among the ancestral genomes of bread wheat.</title>
        <authorList>
            <consortium name="International Wheat Genome Sequencing Consortium,"/>
            <person name="Marcussen T."/>
            <person name="Sandve S.R."/>
            <person name="Heier L."/>
            <person name="Spannagl M."/>
            <person name="Pfeifer M."/>
            <person name="Jakobsen K.S."/>
            <person name="Wulff B.B."/>
            <person name="Steuernagel B."/>
            <person name="Mayer K.F."/>
            <person name="Olsen O.A."/>
        </authorList>
    </citation>
    <scope>NUCLEOTIDE SEQUENCE [LARGE SCALE GENOMIC DNA]</scope>
    <source>
        <strain evidence="3">cv. AL8/78</strain>
    </source>
</reference>
<dbReference type="InterPro" id="IPR008906">
    <property type="entry name" value="HATC_C_dom"/>
</dbReference>
<reference evidence="2" key="3">
    <citation type="journal article" date="2017" name="Nature">
        <title>Genome sequence of the progenitor of the wheat D genome Aegilops tauschii.</title>
        <authorList>
            <person name="Luo M.C."/>
            <person name="Gu Y.Q."/>
            <person name="Puiu D."/>
            <person name="Wang H."/>
            <person name="Twardziok S.O."/>
            <person name="Deal K.R."/>
            <person name="Huo N."/>
            <person name="Zhu T."/>
            <person name="Wang L."/>
            <person name="Wang Y."/>
            <person name="McGuire P.E."/>
            <person name="Liu S."/>
            <person name="Long H."/>
            <person name="Ramasamy R.K."/>
            <person name="Rodriguez J.C."/>
            <person name="Van S.L."/>
            <person name="Yuan L."/>
            <person name="Wang Z."/>
            <person name="Xia Z."/>
            <person name="Xiao L."/>
            <person name="Anderson O.D."/>
            <person name="Ouyang S."/>
            <person name="Liang Y."/>
            <person name="Zimin A.V."/>
            <person name="Pertea G."/>
            <person name="Qi P."/>
            <person name="Bennetzen J.L."/>
            <person name="Dai X."/>
            <person name="Dawson M.W."/>
            <person name="Muller H.G."/>
            <person name="Kugler K."/>
            <person name="Rivarola-Duarte L."/>
            <person name="Spannagl M."/>
            <person name="Mayer K.F.X."/>
            <person name="Lu F.H."/>
            <person name="Bevan M.W."/>
            <person name="Leroy P."/>
            <person name="Li P."/>
            <person name="You F.M."/>
            <person name="Sun Q."/>
            <person name="Liu Z."/>
            <person name="Lyons E."/>
            <person name="Wicker T."/>
            <person name="Salzberg S.L."/>
            <person name="Devos K.M."/>
            <person name="Dvorak J."/>
        </authorList>
    </citation>
    <scope>NUCLEOTIDE SEQUENCE [LARGE SCALE GENOMIC DNA]</scope>
    <source>
        <strain evidence="2">cv. AL8/78</strain>
    </source>
</reference>
<dbReference type="PANTHER" id="PTHR11697">
    <property type="entry name" value="GENERAL TRANSCRIPTION FACTOR 2-RELATED ZINC FINGER PROTEIN"/>
    <property type="match status" value="1"/>
</dbReference>
<dbReference type="PANTHER" id="PTHR11697:SF230">
    <property type="entry name" value="ZINC FINGER, MYM DOMAIN CONTAINING 1"/>
    <property type="match status" value="1"/>
</dbReference>
<dbReference type="SUPFAM" id="SSF53098">
    <property type="entry name" value="Ribonuclease H-like"/>
    <property type="match status" value="1"/>
</dbReference>
<evidence type="ECO:0000313" key="3">
    <source>
        <dbReference type="Proteomes" id="UP000015105"/>
    </source>
</evidence>
<reference evidence="2" key="5">
    <citation type="journal article" date="2021" name="G3 (Bethesda)">
        <title>Aegilops tauschii genome assembly Aet v5.0 features greater sequence contiguity and improved annotation.</title>
        <authorList>
            <person name="Wang L."/>
            <person name="Zhu T."/>
            <person name="Rodriguez J.C."/>
            <person name="Deal K.R."/>
            <person name="Dubcovsky J."/>
            <person name="McGuire P.E."/>
            <person name="Lux T."/>
            <person name="Spannagl M."/>
            <person name="Mayer K.F.X."/>
            <person name="Baldrich P."/>
            <person name="Meyers B.C."/>
            <person name="Huo N."/>
            <person name="Gu Y.Q."/>
            <person name="Zhou H."/>
            <person name="Devos K.M."/>
            <person name="Bennetzen J.L."/>
            <person name="Unver T."/>
            <person name="Budak H."/>
            <person name="Gulick P.J."/>
            <person name="Galiba G."/>
            <person name="Kalapos B."/>
            <person name="Nelson D.R."/>
            <person name="Li P."/>
            <person name="You F.M."/>
            <person name="Luo M.C."/>
            <person name="Dvorak J."/>
        </authorList>
    </citation>
    <scope>NUCLEOTIDE SEQUENCE [LARGE SCALE GENOMIC DNA]</scope>
    <source>
        <strain evidence="2">cv. AL8/78</strain>
    </source>
</reference>
<protein>
    <recommendedName>
        <fullName evidence="1">HAT C-terminal dimerisation domain-containing protein</fullName>
    </recommendedName>
</protein>
<dbReference type="InterPro" id="IPR055298">
    <property type="entry name" value="AtLOH3-like"/>
</dbReference>
<sequence>MRRIEEFRACHDIASLAKKMVELERHVMFPAVYRLIELALLLPVATATVERAFSSMKIIKTELRSKMSDGWLNDLMVCYIERAIFKSIDLDKIKEDFQKEGRALPLPGSSTRH</sequence>
<keyword evidence="3" id="KW-1185">Reference proteome</keyword>
<feature type="domain" description="HAT C-terminal dimerisation" evidence="1">
    <location>
        <begin position="24"/>
        <end position="82"/>
    </location>
</feature>
<dbReference type="Gramene" id="AET2Gv21273400.1">
    <property type="protein sequence ID" value="AET2Gv21273400.1"/>
    <property type="gene ID" value="AET2Gv21273400"/>
</dbReference>
<dbReference type="GO" id="GO:0046983">
    <property type="term" value="F:protein dimerization activity"/>
    <property type="evidence" value="ECO:0007669"/>
    <property type="project" value="InterPro"/>
</dbReference>
<name>A0A453DJN1_AEGTS</name>
<dbReference type="InterPro" id="IPR012337">
    <property type="entry name" value="RNaseH-like_sf"/>
</dbReference>
<accession>A0A453DJN1</accession>
<organism evidence="2 3">
    <name type="scientific">Aegilops tauschii subsp. strangulata</name>
    <name type="common">Goatgrass</name>
    <dbReference type="NCBI Taxonomy" id="200361"/>
    <lineage>
        <taxon>Eukaryota</taxon>
        <taxon>Viridiplantae</taxon>
        <taxon>Streptophyta</taxon>
        <taxon>Embryophyta</taxon>
        <taxon>Tracheophyta</taxon>
        <taxon>Spermatophyta</taxon>
        <taxon>Magnoliopsida</taxon>
        <taxon>Liliopsida</taxon>
        <taxon>Poales</taxon>
        <taxon>Poaceae</taxon>
        <taxon>BOP clade</taxon>
        <taxon>Pooideae</taxon>
        <taxon>Triticodae</taxon>
        <taxon>Triticeae</taxon>
        <taxon>Triticinae</taxon>
        <taxon>Aegilops</taxon>
    </lineage>
</organism>
<dbReference type="EnsemblPlants" id="AET2Gv21273400.1">
    <property type="protein sequence ID" value="AET2Gv21273400.1"/>
    <property type="gene ID" value="AET2Gv21273400"/>
</dbReference>
<reference evidence="2" key="4">
    <citation type="submission" date="2019-03" db="UniProtKB">
        <authorList>
            <consortium name="EnsemblPlants"/>
        </authorList>
    </citation>
    <scope>IDENTIFICATION</scope>
</reference>